<dbReference type="Gramene" id="EOY31667">
    <property type="protein sequence ID" value="EOY31667"/>
    <property type="gene ID" value="TCM_038680"/>
</dbReference>
<accession>A0A061GRB9</accession>
<reference evidence="1 2" key="1">
    <citation type="journal article" date="2013" name="Genome Biol.">
        <title>The genome sequence of the most widely cultivated cacao type and its use to identify candidate genes regulating pod color.</title>
        <authorList>
            <person name="Motamayor J.C."/>
            <person name="Mockaitis K."/>
            <person name="Schmutz J."/>
            <person name="Haiminen N."/>
            <person name="Iii D.L."/>
            <person name="Cornejo O."/>
            <person name="Findley S.D."/>
            <person name="Zheng P."/>
            <person name="Utro F."/>
            <person name="Royaert S."/>
            <person name="Saski C."/>
            <person name="Jenkins J."/>
            <person name="Podicheti R."/>
            <person name="Zhao M."/>
            <person name="Scheffler B.E."/>
            <person name="Stack J.C."/>
            <person name="Feltus F.A."/>
            <person name="Mustiga G.M."/>
            <person name="Amores F."/>
            <person name="Phillips W."/>
            <person name="Marelli J.P."/>
            <person name="May G.D."/>
            <person name="Shapiro H."/>
            <person name="Ma J."/>
            <person name="Bustamante C.D."/>
            <person name="Schnell R.J."/>
            <person name="Main D."/>
            <person name="Gilbert D."/>
            <person name="Parida L."/>
            <person name="Kuhn D.N."/>
        </authorList>
    </citation>
    <scope>NUCLEOTIDE SEQUENCE [LARGE SCALE GENOMIC DNA]</scope>
    <source>
        <strain evidence="2">cv. Matina 1-6</strain>
    </source>
</reference>
<dbReference type="HOGENOM" id="CLU_2459237_0_0_1"/>
<name>A0A061GRB9_THECC</name>
<proteinExistence type="predicted"/>
<dbReference type="InParanoid" id="A0A061GRB9"/>
<organism evidence="1 2">
    <name type="scientific">Theobroma cacao</name>
    <name type="common">Cacao</name>
    <name type="synonym">Cocoa</name>
    <dbReference type="NCBI Taxonomy" id="3641"/>
    <lineage>
        <taxon>Eukaryota</taxon>
        <taxon>Viridiplantae</taxon>
        <taxon>Streptophyta</taxon>
        <taxon>Embryophyta</taxon>
        <taxon>Tracheophyta</taxon>
        <taxon>Spermatophyta</taxon>
        <taxon>Magnoliopsida</taxon>
        <taxon>eudicotyledons</taxon>
        <taxon>Gunneridae</taxon>
        <taxon>Pentapetalae</taxon>
        <taxon>rosids</taxon>
        <taxon>malvids</taxon>
        <taxon>Malvales</taxon>
        <taxon>Malvaceae</taxon>
        <taxon>Byttnerioideae</taxon>
        <taxon>Theobroma</taxon>
    </lineage>
</organism>
<gene>
    <name evidence="1" type="ORF">TCM_038680</name>
</gene>
<evidence type="ECO:0000313" key="1">
    <source>
        <dbReference type="EMBL" id="EOY31667.1"/>
    </source>
</evidence>
<dbReference type="EMBL" id="CM001887">
    <property type="protein sequence ID" value="EOY31667.1"/>
    <property type="molecule type" value="Genomic_DNA"/>
</dbReference>
<evidence type="ECO:0000313" key="2">
    <source>
        <dbReference type="Proteomes" id="UP000026915"/>
    </source>
</evidence>
<keyword evidence="2" id="KW-1185">Reference proteome</keyword>
<dbReference type="Proteomes" id="UP000026915">
    <property type="component" value="Chromosome 9"/>
</dbReference>
<protein>
    <submittedName>
        <fullName evidence="1">Uncharacterized protein</fullName>
    </submittedName>
</protein>
<dbReference type="AlphaFoldDB" id="A0A061GRB9"/>
<sequence length="89" mass="10355">MATHLNNQIACTHLPLIFIWPYCQPIGFMHPISFLPHWLEILLYYPYPFVNSFPLNPTLFVPNGISCNFPTFISIRLPPWTMTLHATIL</sequence>